<dbReference type="EMBL" id="MBTG01000025">
    <property type="protein sequence ID" value="OPH52977.1"/>
    <property type="molecule type" value="Genomic_DNA"/>
</dbReference>
<organism evidence="1 2">
    <name type="scientific">Paenibacillus ferrarius</name>
    <dbReference type="NCBI Taxonomy" id="1469647"/>
    <lineage>
        <taxon>Bacteria</taxon>
        <taxon>Bacillati</taxon>
        <taxon>Bacillota</taxon>
        <taxon>Bacilli</taxon>
        <taxon>Bacillales</taxon>
        <taxon>Paenibacillaceae</taxon>
        <taxon>Paenibacillus</taxon>
    </lineage>
</organism>
<comment type="caution">
    <text evidence="1">The sequence shown here is derived from an EMBL/GenBank/DDBJ whole genome shotgun (WGS) entry which is preliminary data.</text>
</comment>
<gene>
    <name evidence="1" type="ORF">BC351_32475</name>
</gene>
<dbReference type="RefSeq" id="WP_079416153.1">
    <property type="nucleotide sequence ID" value="NZ_MBTG01000025.1"/>
</dbReference>
<name>A0A1V4HEA4_9BACL</name>
<accession>A0A1V4HEA4</accession>
<sequence>MNNMTEKLVSQHRQYVKDNPKELEKYATLYEHMLFYFTVIRGIDEQTALGYIHDLKTDLSCDIVTAIVSSEIV</sequence>
<dbReference type="Proteomes" id="UP000190626">
    <property type="component" value="Unassembled WGS sequence"/>
</dbReference>
<dbReference type="AlphaFoldDB" id="A0A1V4HEA4"/>
<keyword evidence="2" id="KW-1185">Reference proteome</keyword>
<reference evidence="2" key="1">
    <citation type="submission" date="2016-07" db="EMBL/GenBank/DDBJ databases">
        <authorList>
            <person name="Florea S."/>
            <person name="Webb J.S."/>
            <person name="Jaromczyk J."/>
            <person name="Schardl C.L."/>
        </authorList>
    </citation>
    <scope>NUCLEOTIDE SEQUENCE [LARGE SCALE GENOMIC DNA]</scope>
    <source>
        <strain evidence="2">CY1</strain>
    </source>
</reference>
<evidence type="ECO:0000313" key="1">
    <source>
        <dbReference type="EMBL" id="OPH52977.1"/>
    </source>
</evidence>
<protein>
    <submittedName>
        <fullName evidence="1">Uncharacterized protein</fullName>
    </submittedName>
</protein>
<dbReference type="OrthoDB" id="2626795at2"/>
<proteinExistence type="predicted"/>
<evidence type="ECO:0000313" key="2">
    <source>
        <dbReference type="Proteomes" id="UP000190626"/>
    </source>
</evidence>